<proteinExistence type="predicted"/>
<dbReference type="eggNOG" id="COG0515">
    <property type="taxonomic scope" value="Bacteria"/>
</dbReference>
<reference evidence="1 2" key="1">
    <citation type="submission" date="2008-06" db="EMBL/GenBank/DDBJ databases">
        <title>Complete sequence of Pelodictyon phaeoclathratiforme BU-1.</title>
        <authorList>
            <consortium name="US DOE Joint Genome Institute"/>
            <person name="Lucas S."/>
            <person name="Copeland A."/>
            <person name="Lapidus A."/>
            <person name="Glavina del Rio T."/>
            <person name="Dalin E."/>
            <person name="Tice H."/>
            <person name="Bruce D."/>
            <person name="Goodwin L."/>
            <person name="Pitluck S."/>
            <person name="Schmutz J."/>
            <person name="Larimer F."/>
            <person name="Land M."/>
            <person name="Hauser L."/>
            <person name="Kyrpides N."/>
            <person name="Mikhailova N."/>
            <person name="Liu Z."/>
            <person name="Li T."/>
            <person name="Zhao F."/>
            <person name="Overmann J."/>
            <person name="Bryant D.A."/>
            <person name="Richardson P."/>
        </authorList>
    </citation>
    <scope>NUCLEOTIDE SEQUENCE [LARGE SCALE GENOMIC DNA]</scope>
    <source>
        <strain evidence="2">DSM 5477 / BU-1</strain>
    </source>
</reference>
<name>B4SG38_PELPB</name>
<evidence type="ECO:0000313" key="1">
    <source>
        <dbReference type="EMBL" id="ACF43349.1"/>
    </source>
</evidence>
<dbReference type="RefSeq" id="WP_012507843.1">
    <property type="nucleotide sequence ID" value="NC_011060.1"/>
</dbReference>
<dbReference type="InterPro" id="IPR011009">
    <property type="entry name" value="Kinase-like_dom_sf"/>
</dbReference>
<organism evidence="1 2">
    <name type="scientific">Pelodictyon phaeoclathratiforme (strain DSM 5477 / BU-1)</name>
    <dbReference type="NCBI Taxonomy" id="324925"/>
    <lineage>
        <taxon>Bacteria</taxon>
        <taxon>Pseudomonadati</taxon>
        <taxon>Chlorobiota</taxon>
        <taxon>Chlorobiia</taxon>
        <taxon>Chlorobiales</taxon>
        <taxon>Chlorobiaceae</taxon>
        <taxon>Chlorobium/Pelodictyon group</taxon>
        <taxon>Pelodictyon</taxon>
    </lineage>
</organism>
<accession>B4SG38</accession>
<sequence length="77" mass="9186">MEQQILNYRIEGKSRVYLGVDPATGQRVAIKELLPHLPTLDDLLVRFRHEVQLLTDPSQYQDIKHHYYWWEPAQGDR</sequence>
<keyword evidence="2" id="KW-1185">Reference proteome</keyword>
<dbReference type="KEGG" id="pph:Ppha_1068"/>
<dbReference type="STRING" id="324925.Ppha_1068"/>
<gene>
    <name evidence="1" type="ordered locus">Ppha_1068</name>
</gene>
<dbReference type="Proteomes" id="UP000002724">
    <property type="component" value="Chromosome"/>
</dbReference>
<dbReference type="AlphaFoldDB" id="B4SG38"/>
<dbReference type="Gene3D" id="3.30.200.20">
    <property type="entry name" value="Phosphorylase Kinase, domain 1"/>
    <property type="match status" value="1"/>
</dbReference>
<dbReference type="HOGENOM" id="CLU_2634929_0_0_10"/>
<dbReference type="EMBL" id="CP001110">
    <property type="protein sequence ID" value="ACF43349.1"/>
    <property type="molecule type" value="Genomic_DNA"/>
</dbReference>
<protein>
    <submittedName>
        <fullName evidence="1">Uncharacterized protein</fullName>
    </submittedName>
</protein>
<dbReference type="SUPFAM" id="SSF56112">
    <property type="entry name" value="Protein kinase-like (PK-like)"/>
    <property type="match status" value="1"/>
</dbReference>
<evidence type="ECO:0000313" key="2">
    <source>
        <dbReference type="Proteomes" id="UP000002724"/>
    </source>
</evidence>